<dbReference type="Gene3D" id="6.10.140.2220">
    <property type="match status" value="1"/>
</dbReference>
<dbReference type="AlphaFoldDB" id="A0A369JSJ7"/>
<dbReference type="Pfam" id="PF01753">
    <property type="entry name" value="zf-MYND"/>
    <property type="match status" value="1"/>
</dbReference>
<sequence length="591" mass="68068">MRDEISPRPPSTMTKTQPTPNSSAYAIADEENYAKAHAALGELKNIAAGLPLGGRKSDLFLAQCFVLFKPDPLRIPGGGGSIEDTPHPKFWAAIHGVQILNIILTRFPEPPAPMEPDQKRAHGLFCDIIMKQWENIWKWVSFGSRRCLQQKEHPLSKETQVLLVANLIQFIHACFWQGAGNPLHDALMEKEWGPLVDLWYVQACHPYLDEDLRGTTTQILEEWITLDRQDKEECWKLIMARLGEPPEELASIMITRFLRLLRKAIIFSEGTRPPIVPHITFMIELSDAQSVRSLLSSLHSTYFFTRSLVHFSYEMAFLPSNLRADPWRIRIREMMCLYLHETFELSEGITWVRRSLEAGLLLGILRSAPQDPKEDVTQLCNLINVVCRYLVYVSVLRPVMRTINKLDLDHMERDIAKEGPFWEAWTKLKEVTDERLLVAGSRISKRCSYDECDRMDIMGDFKRCSGCEDATYCSPICQKLDWTDKRHRTYCKKTQTSHREGKGVELSQEDYAFCKLVFVDDVRRMDDEIGQLWKRPKKPTHPAVEIDYTKFPPKRSFKDIPDKISGHTTFIAKIPFGCLFNHIDVDTVSRG</sequence>
<dbReference type="SUPFAM" id="SSF144232">
    <property type="entry name" value="HIT/MYND zinc finger-like"/>
    <property type="match status" value="1"/>
</dbReference>
<proteinExistence type="predicted"/>
<evidence type="ECO:0000256" key="2">
    <source>
        <dbReference type="ARBA" id="ARBA00022771"/>
    </source>
</evidence>
<dbReference type="PROSITE" id="PS50865">
    <property type="entry name" value="ZF_MYND_2"/>
    <property type="match status" value="1"/>
</dbReference>
<evidence type="ECO:0000256" key="4">
    <source>
        <dbReference type="PROSITE-ProRule" id="PRU00134"/>
    </source>
</evidence>
<evidence type="ECO:0000256" key="3">
    <source>
        <dbReference type="ARBA" id="ARBA00022833"/>
    </source>
</evidence>
<feature type="domain" description="MYND-type" evidence="6">
    <location>
        <begin position="449"/>
        <end position="491"/>
    </location>
</feature>
<accession>A0A369JSJ7</accession>
<keyword evidence="3" id="KW-0862">Zinc</keyword>
<dbReference type="Proteomes" id="UP000076154">
    <property type="component" value="Unassembled WGS sequence"/>
</dbReference>
<evidence type="ECO:0000259" key="6">
    <source>
        <dbReference type="PROSITE" id="PS50865"/>
    </source>
</evidence>
<reference evidence="7" key="1">
    <citation type="submission" date="2018-04" db="EMBL/GenBank/DDBJ databases">
        <title>Whole genome sequencing of Hypsizygus marmoreus.</title>
        <authorList>
            <person name="Choi I.-G."/>
            <person name="Min B."/>
            <person name="Kim J.-G."/>
            <person name="Kim S."/>
            <person name="Oh Y.-L."/>
            <person name="Kong W.-S."/>
            <person name="Park H."/>
            <person name="Jeong J."/>
            <person name="Song E.-S."/>
        </authorList>
    </citation>
    <scope>NUCLEOTIDE SEQUENCE [LARGE SCALE GENOMIC DNA]</scope>
    <source>
        <strain evidence="7">51987-8</strain>
    </source>
</reference>
<evidence type="ECO:0000313" key="7">
    <source>
        <dbReference type="EMBL" id="RDB24200.1"/>
    </source>
</evidence>
<gene>
    <name evidence="7" type="ORF">Hypma_008655</name>
</gene>
<keyword evidence="1" id="KW-0479">Metal-binding</keyword>
<protein>
    <recommendedName>
        <fullName evidence="6">MYND-type domain-containing protein</fullName>
    </recommendedName>
</protein>
<comment type="caution">
    <text evidence="7">The sequence shown here is derived from an EMBL/GenBank/DDBJ whole genome shotgun (WGS) entry which is preliminary data.</text>
</comment>
<evidence type="ECO:0000256" key="5">
    <source>
        <dbReference type="SAM" id="MobiDB-lite"/>
    </source>
</evidence>
<organism evidence="7 8">
    <name type="scientific">Hypsizygus marmoreus</name>
    <name type="common">White beech mushroom</name>
    <name type="synonym">Agaricus marmoreus</name>
    <dbReference type="NCBI Taxonomy" id="39966"/>
    <lineage>
        <taxon>Eukaryota</taxon>
        <taxon>Fungi</taxon>
        <taxon>Dikarya</taxon>
        <taxon>Basidiomycota</taxon>
        <taxon>Agaricomycotina</taxon>
        <taxon>Agaricomycetes</taxon>
        <taxon>Agaricomycetidae</taxon>
        <taxon>Agaricales</taxon>
        <taxon>Tricholomatineae</taxon>
        <taxon>Lyophyllaceae</taxon>
        <taxon>Hypsizygus</taxon>
    </lineage>
</organism>
<feature type="region of interest" description="Disordered" evidence="5">
    <location>
        <begin position="1"/>
        <end position="22"/>
    </location>
</feature>
<name>A0A369JSJ7_HYPMA</name>
<keyword evidence="8" id="KW-1185">Reference proteome</keyword>
<dbReference type="GO" id="GO:0008270">
    <property type="term" value="F:zinc ion binding"/>
    <property type="evidence" value="ECO:0007669"/>
    <property type="project" value="UniProtKB-KW"/>
</dbReference>
<dbReference type="EMBL" id="LUEZ02000045">
    <property type="protein sequence ID" value="RDB24200.1"/>
    <property type="molecule type" value="Genomic_DNA"/>
</dbReference>
<dbReference type="OrthoDB" id="3040823at2759"/>
<evidence type="ECO:0000256" key="1">
    <source>
        <dbReference type="ARBA" id="ARBA00022723"/>
    </source>
</evidence>
<keyword evidence="2 4" id="KW-0863">Zinc-finger</keyword>
<dbReference type="InParanoid" id="A0A369JSJ7"/>
<evidence type="ECO:0000313" key="8">
    <source>
        <dbReference type="Proteomes" id="UP000076154"/>
    </source>
</evidence>
<dbReference type="InterPro" id="IPR002893">
    <property type="entry name" value="Znf_MYND"/>
</dbReference>
<feature type="compositionally biased region" description="Polar residues" evidence="5">
    <location>
        <begin position="11"/>
        <end position="22"/>
    </location>
</feature>